<proteinExistence type="inferred from homology"/>
<evidence type="ECO:0000313" key="5">
    <source>
        <dbReference type="Proteomes" id="UP000317557"/>
    </source>
</evidence>
<dbReference type="Gene3D" id="3.40.630.10">
    <property type="entry name" value="Zn peptidases"/>
    <property type="match status" value="1"/>
</dbReference>
<dbReference type="Proteomes" id="UP000317557">
    <property type="component" value="Unassembled WGS sequence"/>
</dbReference>
<dbReference type="InterPro" id="IPR029062">
    <property type="entry name" value="Class_I_gatase-like"/>
</dbReference>
<dbReference type="InterPro" id="IPR000834">
    <property type="entry name" value="Peptidase_M14"/>
</dbReference>
<evidence type="ECO:0000256" key="2">
    <source>
        <dbReference type="SAM" id="SignalP"/>
    </source>
</evidence>
<accession>A0A521CQK1</accession>
<organism evidence="4 5">
    <name type="scientific">Gracilimonas mengyeensis</name>
    <dbReference type="NCBI Taxonomy" id="1302730"/>
    <lineage>
        <taxon>Bacteria</taxon>
        <taxon>Pseudomonadati</taxon>
        <taxon>Balneolota</taxon>
        <taxon>Balneolia</taxon>
        <taxon>Balneolales</taxon>
        <taxon>Balneolaceae</taxon>
        <taxon>Gracilimonas</taxon>
    </lineage>
</organism>
<dbReference type="RefSeq" id="WP_142454065.1">
    <property type="nucleotide sequence ID" value="NZ_FXTP01000006.1"/>
</dbReference>
<dbReference type="GO" id="GO:0006508">
    <property type="term" value="P:proteolysis"/>
    <property type="evidence" value="ECO:0007669"/>
    <property type="project" value="InterPro"/>
</dbReference>
<keyword evidence="2" id="KW-0732">Signal</keyword>
<feature type="signal peptide" evidence="2">
    <location>
        <begin position="1"/>
        <end position="21"/>
    </location>
</feature>
<feature type="active site" description="Proton donor/acceptor" evidence="1">
    <location>
        <position position="336"/>
    </location>
</feature>
<dbReference type="Pfam" id="PF00246">
    <property type="entry name" value="Peptidase_M14"/>
    <property type="match status" value="1"/>
</dbReference>
<dbReference type="CDD" id="cd03143">
    <property type="entry name" value="A4_beta-galactosidase_middle_domain"/>
    <property type="match status" value="1"/>
</dbReference>
<feature type="domain" description="Peptidase M14" evidence="3">
    <location>
        <begin position="58"/>
        <end position="358"/>
    </location>
</feature>
<protein>
    <submittedName>
        <fullName evidence="4">Zinc carboxypeptidase</fullName>
    </submittedName>
</protein>
<dbReference type="SUPFAM" id="SSF52317">
    <property type="entry name" value="Class I glutamine amidotransferase-like"/>
    <property type="match status" value="1"/>
</dbReference>
<feature type="chain" id="PRO_5022211580" evidence="2">
    <location>
        <begin position="22"/>
        <end position="861"/>
    </location>
</feature>
<evidence type="ECO:0000313" key="4">
    <source>
        <dbReference type="EMBL" id="SMO61041.1"/>
    </source>
</evidence>
<dbReference type="GO" id="GO:0004181">
    <property type="term" value="F:metallocarboxypeptidase activity"/>
    <property type="evidence" value="ECO:0007669"/>
    <property type="project" value="InterPro"/>
</dbReference>
<evidence type="ECO:0000256" key="1">
    <source>
        <dbReference type="PROSITE-ProRule" id="PRU01379"/>
    </source>
</evidence>
<sequence length="861" mass="97185">MKVFFTALLSLLFGMMNMTQAQVQPDPVPLSYYLPDDVRYDADIPTPKEILGAELGEWHVRHDQLVNYMYAVAEASDRVTITEYARTYENRPLLMLTITSPKNHRNIEEIKEEHLKLTDAEASEDLDLSSMPVVVTMSYSVHGNEPSGSNASLAVVYYLAAAQGSEINDILENTIINVDPSINPDGLNRFAHWANTNRSKNVLVTDPQSREFDENWPGGRTNHYWFDLNRDWLLMQHPESKGRVAKFHEWVPQILTDHHEMGTNSTFFFQPGIPQRTHPLTPQRNQNLTGAIAEYHADALDDIQSLYYSQESFDDFYYGKGSTYPDVNGSIGILFEQGSSRGHAQESIHGVLKFPFTIRNQFATSLSTLKAAQGLREELLANTREFYQESAEEASNAPISAYVFGEEADQARTKHMAEMFVRNQINVYELDQDYEDFKAGKAYVVPTDQKQYKLITALFERRTEFSDSLFYDVSAWTMPYAFNLPFAELSRDFNDNMVGDAFSLEDLEEPGQLIGDEAQYAYAFEWDEYYAPRALYRLLSQGVKAKVASRTFKSVITDGAKDFDYGTIVIPMGIQQDQEKVHELVQTITEEDGITVYELPTGLTPEGIDLGSNNFEMLENPRIAFIGGPGTSSYEVGESWHLLDQRYHMPVSILKSGELDDMDLSRYNVIATSAYSISDDAAENIRNWVQNGGTLITYRNAVRWAKSFGLANIEFVEEEDEENGEETEVRPYVKSGPDRGAQYIGGTIFNAKLDLTHPLGYGFNSEDITVFRNTTLFIEKGENPYSTPLYYSDEPLASGYISDENHETIKGTAAVVVSRLGSGRVIAMTDNPNFRAFWYGTNKLFANAIFFGHTISGSTAN</sequence>
<dbReference type="PROSITE" id="PS52035">
    <property type="entry name" value="PEPTIDASE_M14"/>
    <property type="match status" value="1"/>
</dbReference>
<dbReference type="Gene3D" id="3.40.50.880">
    <property type="match status" value="1"/>
</dbReference>
<evidence type="ECO:0000259" key="3">
    <source>
        <dbReference type="PROSITE" id="PS52035"/>
    </source>
</evidence>
<gene>
    <name evidence="4" type="ORF">SAMN06265219_10629</name>
</gene>
<keyword evidence="4" id="KW-0378">Hydrolase</keyword>
<dbReference type="EMBL" id="FXTP01000006">
    <property type="protein sequence ID" value="SMO61041.1"/>
    <property type="molecule type" value="Genomic_DNA"/>
</dbReference>
<dbReference type="CDD" id="cd06238">
    <property type="entry name" value="M14-like"/>
    <property type="match status" value="1"/>
</dbReference>
<dbReference type="SUPFAM" id="SSF53187">
    <property type="entry name" value="Zn-dependent exopeptidases"/>
    <property type="match status" value="1"/>
</dbReference>
<dbReference type="GO" id="GO:0008270">
    <property type="term" value="F:zinc ion binding"/>
    <property type="evidence" value="ECO:0007669"/>
    <property type="project" value="InterPro"/>
</dbReference>
<dbReference type="AlphaFoldDB" id="A0A521CQK1"/>
<name>A0A521CQK1_9BACT</name>
<comment type="similarity">
    <text evidence="1">Belongs to the peptidase M14 family.</text>
</comment>
<keyword evidence="4" id="KW-0645">Protease</keyword>
<keyword evidence="4" id="KW-0121">Carboxypeptidase</keyword>
<keyword evidence="5" id="KW-1185">Reference proteome</keyword>
<reference evidence="4 5" key="1">
    <citation type="submission" date="2017-05" db="EMBL/GenBank/DDBJ databases">
        <authorList>
            <person name="Varghese N."/>
            <person name="Submissions S."/>
        </authorList>
    </citation>
    <scope>NUCLEOTIDE SEQUENCE [LARGE SCALE GENOMIC DNA]</scope>
    <source>
        <strain evidence="4 5">DSM 21985</strain>
    </source>
</reference>
<dbReference type="OrthoDB" id="9758209at2"/>